<evidence type="ECO:0000313" key="2">
    <source>
        <dbReference type="Proteomes" id="UP001165190"/>
    </source>
</evidence>
<comment type="caution">
    <text evidence="1">The sequence shown here is derived from an EMBL/GenBank/DDBJ whole genome shotgun (WGS) entry which is preliminary data.</text>
</comment>
<keyword evidence="2" id="KW-1185">Reference proteome</keyword>
<gene>
    <name evidence="1" type="ORF">HRI_003763300</name>
</gene>
<organism evidence="1 2">
    <name type="scientific">Hibiscus trionum</name>
    <name type="common">Flower of an hour</name>
    <dbReference type="NCBI Taxonomy" id="183268"/>
    <lineage>
        <taxon>Eukaryota</taxon>
        <taxon>Viridiplantae</taxon>
        <taxon>Streptophyta</taxon>
        <taxon>Embryophyta</taxon>
        <taxon>Tracheophyta</taxon>
        <taxon>Spermatophyta</taxon>
        <taxon>Magnoliopsida</taxon>
        <taxon>eudicotyledons</taxon>
        <taxon>Gunneridae</taxon>
        <taxon>Pentapetalae</taxon>
        <taxon>rosids</taxon>
        <taxon>malvids</taxon>
        <taxon>Malvales</taxon>
        <taxon>Malvaceae</taxon>
        <taxon>Malvoideae</taxon>
        <taxon>Hibiscus</taxon>
    </lineage>
</organism>
<protein>
    <submittedName>
        <fullName evidence="1">Uncharacterized protein</fullName>
    </submittedName>
</protein>
<proteinExistence type="predicted"/>
<reference evidence="1" key="1">
    <citation type="submission" date="2023-05" db="EMBL/GenBank/DDBJ databases">
        <title>Genome and transcriptome analyses reveal genes involved in the formation of fine ridges on petal epidermal cells in Hibiscus trionum.</title>
        <authorList>
            <person name="Koshimizu S."/>
            <person name="Masuda S."/>
            <person name="Ishii T."/>
            <person name="Shirasu K."/>
            <person name="Hoshino A."/>
            <person name="Arita M."/>
        </authorList>
    </citation>
    <scope>NUCLEOTIDE SEQUENCE</scope>
    <source>
        <strain evidence="1">Hamamatsu line</strain>
    </source>
</reference>
<name>A0A9W7MKI8_HIBTR</name>
<sequence length="117" mass="13296">MEPPENETNHVLGDDGEPVQELAMEADDLQQQQPNATFLTDLNLLIVALSLTSACNDDEGLKLDDTQNKDNNIKGKACNIPRLQPRKRVTNADVKLMRRQTQKIQTIPKDFRHCRKM</sequence>
<evidence type="ECO:0000313" key="1">
    <source>
        <dbReference type="EMBL" id="GMJ00941.1"/>
    </source>
</evidence>
<dbReference type="Proteomes" id="UP001165190">
    <property type="component" value="Unassembled WGS sequence"/>
</dbReference>
<dbReference type="OrthoDB" id="831823at2759"/>
<accession>A0A9W7MKI8</accession>
<dbReference type="AlphaFoldDB" id="A0A9W7MKI8"/>
<dbReference type="EMBL" id="BSYR01000035">
    <property type="protein sequence ID" value="GMJ00941.1"/>
    <property type="molecule type" value="Genomic_DNA"/>
</dbReference>